<dbReference type="Proteomes" id="UP001642360">
    <property type="component" value="Unassembled WGS sequence"/>
</dbReference>
<name>A0ABC8RS07_9AQUA</name>
<reference evidence="2 3" key="1">
    <citation type="submission" date="2024-02" db="EMBL/GenBank/DDBJ databases">
        <authorList>
            <person name="Vignale AGUSTIN F."/>
            <person name="Sosa J E."/>
            <person name="Modenutti C."/>
        </authorList>
    </citation>
    <scope>NUCLEOTIDE SEQUENCE [LARGE SCALE GENOMIC DNA]</scope>
</reference>
<gene>
    <name evidence="2" type="ORF">ILEXP_LOCUS15722</name>
</gene>
<keyword evidence="3" id="KW-1185">Reference proteome</keyword>
<comment type="caution">
    <text evidence="2">The sequence shown here is derived from an EMBL/GenBank/DDBJ whole genome shotgun (WGS) entry which is preliminary data.</text>
</comment>
<evidence type="ECO:0000256" key="1">
    <source>
        <dbReference type="SAM" id="MobiDB-lite"/>
    </source>
</evidence>
<dbReference type="AlphaFoldDB" id="A0ABC8RS07"/>
<proteinExistence type="predicted"/>
<accession>A0ABC8RS07</accession>
<feature type="compositionally biased region" description="Basic and acidic residues" evidence="1">
    <location>
        <begin position="32"/>
        <end position="44"/>
    </location>
</feature>
<protein>
    <submittedName>
        <fullName evidence="2">Uncharacterized protein</fullName>
    </submittedName>
</protein>
<sequence length="60" mass="6947">MVGAWLRYRRRLQHLPLSLKPLGKNKKKEKGRAREGDGKKETAARKKQRIVYESTIASRG</sequence>
<dbReference type="EMBL" id="CAUOFW020001724">
    <property type="protein sequence ID" value="CAK9147781.1"/>
    <property type="molecule type" value="Genomic_DNA"/>
</dbReference>
<evidence type="ECO:0000313" key="2">
    <source>
        <dbReference type="EMBL" id="CAK9147781.1"/>
    </source>
</evidence>
<evidence type="ECO:0000313" key="3">
    <source>
        <dbReference type="Proteomes" id="UP001642360"/>
    </source>
</evidence>
<organism evidence="2 3">
    <name type="scientific">Ilex paraguariensis</name>
    <name type="common">yerba mate</name>
    <dbReference type="NCBI Taxonomy" id="185542"/>
    <lineage>
        <taxon>Eukaryota</taxon>
        <taxon>Viridiplantae</taxon>
        <taxon>Streptophyta</taxon>
        <taxon>Embryophyta</taxon>
        <taxon>Tracheophyta</taxon>
        <taxon>Spermatophyta</taxon>
        <taxon>Magnoliopsida</taxon>
        <taxon>eudicotyledons</taxon>
        <taxon>Gunneridae</taxon>
        <taxon>Pentapetalae</taxon>
        <taxon>asterids</taxon>
        <taxon>campanulids</taxon>
        <taxon>Aquifoliales</taxon>
        <taxon>Aquifoliaceae</taxon>
        <taxon>Ilex</taxon>
    </lineage>
</organism>
<feature type="region of interest" description="Disordered" evidence="1">
    <location>
        <begin position="16"/>
        <end position="60"/>
    </location>
</feature>